<dbReference type="EMBL" id="AFVZ01000001">
    <property type="protein sequence ID" value="EHN59725.1"/>
    <property type="molecule type" value="Genomic_DNA"/>
</dbReference>
<dbReference type="AlphaFoldDB" id="G9WGB7"/>
<keyword evidence="2" id="KW-1185">Reference proteome</keyword>
<gene>
    <name evidence="1" type="ORF">OKIT_1649</name>
</gene>
<proteinExistence type="predicted"/>
<sequence length="126" mass="14800">MSDAYPNYDPRVRDQFIRNYRDRGMMKWGGFYLSDHTRVIEKKDKSRRANEKRRLQKQMDFQKISANLFNAFANEKEVSVQLAEENKDHYVAQTIVGFVQGYGDDGIVIAGQVIAFEDIWNCRIIN</sequence>
<dbReference type="PATRIC" id="fig|1045004.4.peg.1619"/>
<dbReference type="OrthoDB" id="1644322at2"/>
<name>G9WGB7_9LACO</name>
<organism evidence="1 2">
    <name type="scientific">Oenococcus kitaharae DSM 17330</name>
    <dbReference type="NCBI Taxonomy" id="1045004"/>
    <lineage>
        <taxon>Bacteria</taxon>
        <taxon>Bacillati</taxon>
        <taxon>Bacillota</taxon>
        <taxon>Bacilli</taxon>
        <taxon>Lactobacillales</taxon>
        <taxon>Lactobacillaceae</taxon>
        <taxon>Oenococcus</taxon>
    </lineage>
</organism>
<keyword evidence="1" id="KW-0804">Transcription</keyword>
<dbReference type="STRING" id="336988.NT96_01895"/>
<dbReference type="HOGENOM" id="CLU_132560_1_2_9"/>
<reference evidence="1 2" key="1">
    <citation type="journal article" date="2012" name="PLoS ONE">
        <title>Functional divergence in the genus oenococcus as predicted by genome sequencing of the newly-described species, Oenococcus kitaharae.</title>
        <authorList>
            <person name="Borneman A.R."/>
            <person name="McCarthy J.M."/>
            <person name="Chambers P.J."/>
            <person name="Bartowsky E.J."/>
        </authorList>
    </citation>
    <scope>NUCLEOTIDE SEQUENCE [LARGE SCALE GENOMIC DNA]</scope>
    <source>
        <strain evidence="2">DSM17330</strain>
    </source>
</reference>
<accession>G9WGB7</accession>
<keyword evidence="1" id="KW-0240">DNA-directed RNA polymerase</keyword>
<comment type="caution">
    <text evidence="1">The sequence shown here is derived from an EMBL/GenBank/DDBJ whole genome shotgun (WGS) entry which is preliminary data.</text>
</comment>
<dbReference type="Proteomes" id="UP000004959">
    <property type="component" value="Chromosome"/>
</dbReference>
<evidence type="ECO:0000313" key="2">
    <source>
        <dbReference type="Proteomes" id="UP000004959"/>
    </source>
</evidence>
<evidence type="ECO:0000313" key="1">
    <source>
        <dbReference type="EMBL" id="EHN59725.1"/>
    </source>
</evidence>
<dbReference type="GO" id="GO:0000428">
    <property type="term" value="C:DNA-directed RNA polymerase complex"/>
    <property type="evidence" value="ECO:0007669"/>
    <property type="project" value="UniProtKB-KW"/>
</dbReference>
<protein>
    <submittedName>
        <fullName evidence="1">DNA-directed RNA polymerase beta subunit</fullName>
    </submittedName>
</protein>
<dbReference type="eggNOG" id="ENOG5033CM8">
    <property type="taxonomic scope" value="Bacteria"/>
</dbReference>